<protein>
    <submittedName>
        <fullName evidence="9">Copia protein</fullName>
    </submittedName>
</protein>
<feature type="region of interest" description="Disordered" evidence="5">
    <location>
        <begin position="1084"/>
        <end position="1108"/>
    </location>
</feature>
<dbReference type="Pfam" id="PF22936">
    <property type="entry name" value="Pol_BBD"/>
    <property type="match status" value="1"/>
</dbReference>
<feature type="domain" description="Reverse transcriptase Ty1/copia-type" evidence="6">
    <location>
        <begin position="1615"/>
        <end position="1757"/>
    </location>
</feature>
<keyword evidence="3" id="KW-0378">Hydrolase</keyword>
<evidence type="ECO:0000256" key="2">
    <source>
        <dbReference type="ARBA" id="ARBA00022723"/>
    </source>
</evidence>
<dbReference type="InterPro" id="IPR036397">
    <property type="entry name" value="RNaseH_sf"/>
</dbReference>
<reference evidence="9" key="1">
    <citation type="journal article" date="2019" name="Sci. Rep.">
        <title>Draft genome of Tanacetum cinerariifolium, the natural source of mosquito coil.</title>
        <authorList>
            <person name="Yamashiro T."/>
            <person name="Shiraishi A."/>
            <person name="Satake H."/>
            <person name="Nakayama K."/>
        </authorList>
    </citation>
    <scope>NUCLEOTIDE SEQUENCE</scope>
</reference>
<dbReference type="InterPro" id="IPR012337">
    <property type="entry name" value="RNaseH-like_sf"/>
</dbReference>
<evidence type="ECO:0000256" key="4">
    <source>
        <dbReference type="SAM" id="Coils"/>
    </source>
</evidence>
<dbReference type="InterPro" id="IPR013103">
    <property type="entry name" value="RVT_2"/>
</dbReference>
<dbReference type="Gene3D" id="3.30.420.10">
    <property type="entry name" value="Ribonuclease H-like superfamily/Ribonuclease H"/>
    <property type="match status" value="1"/>
</dbReference>
<evidence type="ECO:0000256" key="1">
    <source>
        <dbReference type="ARBA" id="ARBA00022670"/>
    </source>
</evidence>
<dbReference type="GO" id="GO:0003676">
    <property type="term" value="F:nucleic acid binding"/>
    <property type="evidence" value="ECO:0007669"/>
    <property type="project" value="InterPro"/>
</dbReference>
<sequence>MILSVFEKLSHSVTNCNKANKDNQIANESLSAKLEIYKEQIKLLEERQNVDLSTREKLIMDDFEKEINSIKLTLSKQLKEKESLITNFNVLKNESKEKEAKYIDKQIALEKKVKELENIVYKMGQSAQTVHMLTKPQVFYDNNLKQALDFGKRFVPQQELSVEQAFWFQMSNPTTEFFDESPVKVDVPSELPKVCLVRVSLKKLKFHLAQFDYVVKKRITFDVITEETNSALAFCLTLVLQVAFCPELCFVKHCVLLNQMHNDIMTAGSKDRPLMLAIERYPQWCSRFLRYIDTRPNSEALRKYILSGPYKPTTVLVQAVEATDDSPAIPEHTKVETLMNMSPENKAHFLAEKEAIHLILTGIRDKIYSTVDTCQTTLEMFVMIVKQQHKLDEVSFHKLIDILKKYQNEVNELCTERLARNANPLVLVATTQANQDPYYQTSRSHKSHAPSSKPSITTKSHTTTRHKGKEIAKLITHLFKTTSKEDSDHEQAKRDKDMKNNLALIVKYFKKIYKPTNNNLRTSSNSRNKNVDTTPRFKNDNQSGQFRNQRMMNVARAREKPKRVKDSACHKEKMLLCKKAKQGVALQAEHYDWLADTDEEVDEQELEAHYSYMAKIQEVPTANSGTDSELVEQVQNDARYNVFANDLQHSEQSESVSNTCLVEMDDSNVIPNSPDMCEDDIQNDQNDVESNDERVTPANLKLDVDENKKIQKQLKKANTTLAQELKVCKTILAKTRKSLGESISVQDSCLVALQTKQAEFKKYKAFNDRTIDYDKPERKLNEALGQLAQKDTVIKEGLKTKAYELLVVKEKHDELMKQSLLTKSHYEGLVKQKTKVITDLKLREEHDIDKMLSMEKQLKFLNEIVYKRSQSIQTIHMMAPKVPTYNGRPTFANPRYLKQAQAEISCLYAFPYDQNTHANRLIPDREETLDLERESRSKLNKDLVHLDAIDELQCLYLYKVKECDCLAQKLSKQTESVNLKAKLQDKNIAISELKKLIEKGKGKSVDTKFDKPSVVRQTNAQQILKPLVLGKPAPFSNSLDRIYCPKIKSVPKANVSEDLSKPVTTQNLPKTARQATVRNTKPRVSISTGVNHKPNVSRPQLKSNQSRDKVLPNNNQVKVKKTQVEVHSRIPSVSNKMKSVTACKDSLNSKTLNSNAVCVTCNKCLVDSNHFARVTKMLNDVHARTKKPNVVPISTRKPKRQANKSVATSHKKKVALNSTKHTLGCCMRTPIVQLILFIVDSGCTKHMTGNLKLLCNFVEKFLGTVCFGNDQFGPILGYGDLVQGNVMINRVYYVKGLNHNLFSVGQFCDADMEVAFRKSTCFVRDLQGNDLFTGNHGSNLYMISLQESTLSNPLCLMAKASLTQAWLWHRRLSHPNSNYINLISKKDIVIGLPKLKYVKDQLCSSCELSKAKRISFKSKDVPSSKGRLNLLHMDLCGPMRVASINEKKYIMVIVDDYSRYTWTLFLHTNVPSQQELELLFGPLYDEFFNAGSNPQEKPPLINIPSTSAPSTPINVHAEKNNNDQAEEGEKLQDDKFTNALCASAQKEAESSSHNIEQVRRNPSRPVQIRRQLVTDLEMCMYALTVSTVEPKNIKELMADSAWIEAMQEELYHFDRHQDEDQTVIHNKVRLVAKGYAQEEGIDFEESFAPVARLEAVWIFITYAAYKSFPIYQMDVKTTFLNGPLKEEVYVAQPDGFVELDHTEKFYRLRKALYGLKQDLRATKYKLADMFTKALPEDRFKYLARHIGMRCFTPAEQKVLAKESA</sequence>
<feature type="coiled-coil region" evidence="4">
    <location>
        <begin position="27"/>
        <end position="101"/>
    </location>
</feature>
<evidence type="ECO:0000256" key="5">
    <source>
        <dbReference type="SAM" id="MobiDB-lite"/>
    </source>
</evidence>
<dbReference type="PANTHER" id="PTHR42648:SF21">
    <property type="entry name" value="CYSTEINE-RICH RLK (RECEPTOR-LIKE PROTEIN KINASE) 8"/>
    <property type="match status" value="1"/>
</dbReference>
<feature type="domain" description="GAG-pre-integrase" evidence="7">
    <location>
        <begin position="1339"/>
        <end position="1410"/>
    </location>
</feature>
<evidence type="ECO:0000259" key="7">
    <source>
        <dbReference type="Pfam" id="PF13976"/>
    </source>
</evidence>
<dbReference type="Pfam" id="PF13976">
    <property type="entry name" value="gag_pre-integrs"/>
    <property type="match status" value="1"/>
</dbReference>
<dbReference type="InterPro" id="IPR039537">
    <property type="entry name" value="Retrotran_Ty1/copia-like"/>
</dbReference>
<organism evidence="9">
    <name type="scientific">Tanacetum cinerariifolium</name>
    <name type="common">Dalmatian daisy</name>
    <name type="synonym">Chrysanthemum cinerariifolium</name>
    <dbReference type="NCBI Taxonomy" id="118510"/>
    <lineage>
        <taxon>Eukaryota</taxon>
        <taxon>Viridiplantae</taxon>
        <taxon>Streptophyta</taxon>
        <taxon>Embryophyta</taxon>
        <taxon>Tracheophyta</taxon>
        <taxon>Spermatophyta</taxon>
        <taxon>Magnoliopsida</taxon>
        <taxon>eudicotyledons</taxon>
        <taxon>Gunneridae</taxon>
        <taxon>Pentapetalae</taxon>
        <taxon>asterids</taxon>
        <taxon>campanulids</taxon>
        <taxon>Asterales</taxon>
        <taxon>Asteraceae</taxon>
        <taxon>Asteroideae</taxon>
        <taxon>Anthemideae</taxon>
        <taxon>Anthemidinae</taxon>
        <taxon>Tanacetum</taxon>
    </lineage>
</organism>
<dbReference type="GO" id="GO:0008233">
    <property type="term" value="F:peptidase activity"/>
    <property type="evidence" value="ECO:0007669"/>
    <property type="project" value="UniProtKB-KW"/>
</dbReference>
<keyword evidence="2" id="KW-0479">Metal-binding</keyword>
<evidence type="ECO:0000259" key="6">
    <source>
        <dbReference type="Pfam" id="PF07727"/>
    </source>
</evidence>
<keyword evidence="1" id="KW-0645">Protease</keyword>
<dbReference type="GO" id="GO:0006508">
    <property type="term" value="P:proteolysis"/>
    <property type="evidence" value="ECO:0007669"/>
    <property type="project" value="UniProtKB-KW"/>
</dbReference>
<gene>
    <name evidence="9" type="ORF">Tci_011008</name>
</gene>
<evidence type="ECO:0000259" key="8">
    <source>
        <dbReference type="Pfam" id="PF22936"/>
    </source>
</evidence>
<feature type="compositionally biased region" description="Low complexity" evidence="5">
    <location>
        <begin position="517"/>
        <end position="528"/>
    </location>
</feature>
<dbReference type="Pfam" id="PF07727">
    <property type="entry name" value="RVT_2"/>
    <property type="match status" value="1"/>
</dbReference>
<feature type="domain" description="Retrovirus-related Pol polyprotein from transposon TNT 1-94-like beta-barrel" evidence="8">
    <location>
        <begin position="1237"/>
        <end position="1309"/>
    </location>
</feature>
<name>A0A6L2JQF7_TANCI</name>
<accession>A0A6L2JQF7</accession>
<dbReference type="EMBL" id="BKCJ010001124">
    <property type="protein sequence ID" value="GEU39030.1"/>
    <property type="molecule type" value="Genomic_DNA"/>
</dbReference>
<dbReference type="PANTHER" id="PTHR42648">
    <property type="entry name" value="TRANSPOSASE, PUTATIVE-RELATED"/>
    <property type="match status" value="1"/>
</dbReference>
<feature type="region of interest" description="Disordered" evidence="5">
    <location>
        <begin position="438"/>
        <end position="467"/>
    </location>
</feature>
<evidence type="ECO:0000256" key="3">
    <source>
        <dbReference type="ARBA" id="ARBA00022801"/>
    </source>
</evidence>
<dbReference type="GO" id="GO:0046872">
    <property type="term" value="F:metal ion binding"/>
    <property type="evidence" value="ECO:0007669"/>
    <property type="project" value="UniProtKB-KW"/>
</dbReference>
<dbReference type="InterPro" id="IPR025724">
    <property type="entry name" value="GAG-pre-integrase_dom"/>
</dbReference>
<feature type="region of interest" description="Disordered" evidence="5">
    <location>
        <begin position="517"/>
        <end position="543"/>
    </location>
</feature>
<proteinExistence type="predicted"/>
<comment type="caution">
    <text evidence="9">The sequence shown here is derived from an EMBL/GenBank/DDBJ whole genome shotgun (WGS) entry which is preliminary data.</text>
</comment>
<keyword evidence="4" id="KW-0175">Coiled coil</keyword>
<dbReference type="InterPro" id="IPR054722">
    <property type="entry name" value="PolX-like_BBD"/>
</dbReference>
<evidence type="ECO:0000313" key="9">
    <source>
        <dbReference type="EMBL" id="GEU39030.1"/>
    </source>
</evidence>
<dbReference type="SUPFAM" id="SSF53098">
    <property type="entry name" value="Ribonuclease H-like"/>
    <property type="match status" value="1"/>
</dbReference>